<reference evidence="2 3" key="1">
    <citation type="journal article" date="2016" name="ISME J.">
        <title>Chasing the elusive Euryarchaeota class WSA2: genomes reveal a uniquely fastidious methyl-reducing methanogen.</title>
        <authorList>
            <person name="Nobu M.K."/>
            <person name="Narihiro T."/>
            <person name="Kuroda K."/>
            <person name="Mei R."/>
            <person name="Liu W.T."/>
        </authorList>
    </citation>
    <scope>NUCLEOTIDE SEQUENCE [LARGE SCALE GENOMIC DNA]</scope>
    <source>
        <strain evidence="2">U1lsi0528_Bin055</strain>
    </source>
</reference>
<evidence type="ECO:0000313" key="3">
    <source>
        <dbReference type="Proteomes" id="UP000075398"/>
    </source>
</evidence>
<organism evidence="2 3">
    <name type="scientific">Candidatus Methanofastidiosum methylothiophilum</name>
    <dbReference type="NCBI Taxonomy" id="1705564"/>
    <lineage>
        <taxon>Archaea</taxon>
        <taxon>Methanobacteriati</taxon>
        <taxon>Methanobacteriota</taxon>
        <taxon>Stenosarchaea group</taxon>
        <taxon>Candidatus Methanofastidiosia</taxon>
        <taxon>Candidatus Methanofastidiosales</taxon>
        <taxon>Candidatus Methanofastidiosaceae</taxon>
        <taxon>Candidatus Methanofastidiosum</taxon>
    </lineage>
</organism>
<keyword evidence="1" id="KW-0472">Membrane</keyword>
<keyword evidence="1" id="KW-1133">Transmembrane helix</keyword>
<protein>
    <submittedName>
        <fullName evidence="2">Uncharacterized protein</fullName>
    </submittedName>
</protein>
<sequence length="168" mass="18565">MRKLFPVIIIVMLISFVLITSKIFDILPKGSSALPILLVLELILILMAALYYLGFRFSSKNFGAVLSFGLIGALVVYVFYSFKLYSTPVLSIMVIGALLASVMLLWPAKDKSVRYYAGVGVLGVLGGTLIYYRFRDLSWISILLGIMTAVLIISLSLLLEEEDEKIAS</sequence>
<feature type="transmembrane region" description="Helical" evidence="1">
    <location>
        <begin position="7"/>
        <end position="27"/>
    </location>
</feature>
<dbReference type="AlphaFoldDB" id="A0A150J8C6"/>
<proteinExistence type="predicted"/>
<accession>A0A150J8C6</accession>
<feature type="transmembrane region" description="Helical" evidence="1">
    <location>
        <begin position="33"/>
        <end position="55"/>
    </location>
</feature>
<evidence type="ECO:0000313" key="2">
    <source>
        <dbReference type="EMBL" id="KYC53460.1"/>
    </source>
</evidence>
<gene>
    <name evidence="2" type="ORF">AMQ22_00250</name>
</gene>
<evidence type="ECO:0000256" key="1">
    <source>
        <dbReference type="SAM" id="Phobius"/>
    </source>
</evidence>
<comment type="caution">
    <text evidence="2">The sequence shown here is derived from an EMBL/GenBank/DDBJ whole genome shotgun (WGS) entry which is preliminary data.</text>
</comment>
<dbReference type="EMBL" id="LNGC01000005">
    <property type="protein sequence ID" value="KYC53460.1"/>
    <property type="molecule type" value="Genomic_DNA"/>
</dbReference>
<feature type="transmembrane region" description="Helical" evidence="1">
    <location>
        <begin position="88"/>
        <end position="106"/>
    </location>
</feature>
<name>A0A150J8C6_9EURY</name>
<keyword evidence="1" id="KW-0812">Transmembrane</keyword>
<feature type="transmembrane region" description="Helical" evidence="1">
    <location>
        <begin position="138"/>
        <end position="159"/>
    </location>
</feature>
<feature type="transmembrane region" description="Helical" evidence="1">
    <location>
        <begin position="62"/>
        <end position="82"/>
    </location>
</feature>
<feature type="transmembrane region" description="Helical" evidence="1">
    <location>
        <begin position="113"/>
        <end position="132"/>
    </location>
</feature>
<dbReference type="Proteomes" id="UP000075398">
    <property type="component" value="Unassembled WGS sequence"/>
</dbReference>